<proteinExistence type="predicted"/>
<comment type="caution">
    <text evidence="2">The sequence shown here is derived from an EMBL/GenBank/DDBJ whole genome shotgun (WGS) entry which is preliminary data.</text>
</comment>
<dbReference type="Proteomes" id="UP000663828">
    <property type="component" value="Unassembled WGS sequence"/>
</dbReference>
<sequence>MIAENSSSIVGSSLLERNGSFGILITDDVLYIGDSDNDRTVIIHCESAVNISIIGYDPNLLNSLHDLIVLKSSLYVVDTSNGRVLQMPLDGSNLTNVTCAINL</sequence>
<name>A0A815SKT6_ADIRI</name>
<evidence type="ECO:0000313" key="2">
    <source>
        <dbReference type="EMBL" id="CAF1491587.1"/>
    </source>
</evidence>
<dbReference type="InterPro" id="IPR011042">
    <property type="entry name" value="6-blade_b-propeller_TolB-like"/>
</dbReference>
<dbReference type="SUPFAM" id="SSF63825">
    <property type="entry name" value="YWTD domain"/>
    <property type="match status" value="1"/>
</dbReference>
<dbReference type="Gene3D" id="2.120.10.30">
    <property type="entry name" value="TolB, C-terminal domain"/>
    <property type="match status" value="1"/>
</dbReference>
<dbReference type="EMBL" id="CAJNOJ010000590">
    <property type="protein sequence ID" value="CAF1491587.1"/>
    <property type="molecule type" value="Genomic_DNA"/>
</dbReference>
<evidence type="ECO:0000313" key="3">
    <source>
        <dbReference type="Proteomes" id="UP000663828"/>
    </source>
</evidence>
<keyword evidence="3" id="KW-1185">Reference proteome</keyword>
<protein>
    <submittedName>
        <fullName evidence="2">Uncharacterized protein</fullName>
    </submittedName>
</protein>
<dbReference type="EMBL" id="CAJNOR010003126">
    <property type="protein sequence ID" value="CAF1380406.1"/>
    <property type="molecule type" value="Genomic_DNA"/>
</dbReference>
<dbReference type="Proteomes" id="UP000663852">
    <property type="component" value="Unassembled WGS sequence"/>
</dbReference>
<reference evidence="2" key="1">
    <citation type="submission" date="2021-02" db="EMBL/GenBank/DDBJ databases">
        <authorList>
            <person name="Nowell W R."/>
        </authorList>
    </citation>
    <scope>NUCLEOTIDE SEQUENCE</scope>
</reference>
<organism evidence="2 4">
    <name type="scientific">Adineta ricciae</name>
    <name type="common">Rotifer</name>
    <dbReference type="NCBI Taxonomy" id="249248"/>
    <lineage>
        <taxon>Eukaryota</taxon>
        <taxon>Metazoa</taxon>
        <taxon>Spiralia</taxon>
        <taxon>Gnathifera</taxon>
        <taxon>Rotifera</taxon>
        <taxon>Eurotatoria</taxon>
        <taxon>Bdelloidea</taxon>
        <taxon>Adinetida</taxon>
        <taxon>Adinetidae</taxon>
        <taxon>Adineta</taxon>
    </lineage>
</organism>
<accession>A0A815SKT6</accession>
<evidence type="ECO:0000313" key="1">
    <source>
        <dbReference type="EMBL" id="CAF1380406.1"/>
    </source>
</evidence>
<gene>
    <name evidence="2" type="ORF">EDS130_LOCUS42059</name>
    <name evidence="1" type="ORF">XAT740_LOCUS33044</name>
</gene>
<evidence type="ECO:0000313" key="4">
    <source>
        <dbReference type="Proteomes" id="UP000663852"/>
    </source>
</evidence>
<dbReference type="AlphaFoldDB" id="A0A815SKT6"/>